<feature type="domain" description="Helicase-associated" evidence="1">
    <location>
        <begin position="93"/>
        <end position="128"/>
    </location>
</feature>
<dbReference type="PANTHER" id="PTHR33418:SF1">
    <property type="entry name" value="HELICASE-ASSOCIATED DOMAIN-CONTAINING PROTEIN"/>
    <property type="match status" value="1"/>
</dbReference>
<dbReference type="EMBL" id="JALLPJ020001408">
    <property type="protein sequence ID" value="KAL3765123.1"/>
    <property type="molecule type" value="Genomic_DNA"/>
</dbReference>
<evidence type="ECO:0000313" key="3">
    <source>
        <dbReference type="Proteomes" id="UP001530400"/>
    </source>
</evidence>
<sequence length="177" mass="20675">MKRYSAEEISGQYDKLVAFQQENGHCRVRCRNEDDPDLGGWVKFQREKYKRGSMSQDRIDLRNNIGFTWSIKDKSLNAAAADGQSIHTINLNQKWHKQYEELLEFKQQHGHRVPYCYKNGLFLGSWVKSNPYLGKWAKMQREQYKNGTMIEDRINPLNAIGFSWSVRDTAVNRPGAT</sequence>
<keyword evidence="3" id="KW-1185">Reference proteome</keyword>
<dbReference type="PANTHER" id="PTHR33418">
    <property type="entry name" value="HELICASE-ASSOCIATED"/>
    <property type="match status" value="1"/>
</dbReference>
<evidence type="ECO:0000313" key="2">
    <source>
        <dbReference type="EMBL" id="KAL3765123.1"/>
    </source>
</evidence>
<proteinExistence type="predicted"/>
<dbReference type="Pfam" id="PF03457">
    <property type="entry name" value="HA"/>
    <property type="match status" value="3"/>
</dbReference>
<dbReference type="Gene3D" id="6.10.140.530">
    <property type="match status" value="2"/>
</dbReference>
<feature type="domain" description="Helicase-associated" evidence="1">
    <location>
        <begin position="129"/>
        <end position="162"/>
    </location>
</feature>
<gene>
    <name evidence="2" type="ORF">ACHAWO_009442</name>
</gene>
<accession>A0ABD3MMH8</accession>
<reference evidence="2 3" key="1">
    <citation type="submission" date="2024-10" db="EMBL/GenBank/DDBJ databases">
        <title>Updated reference genomes for cyclostephanoid diatoms.</title>
        <authorList>
            <person name="Roberts W.R."/>
            <person name="Alverson A.J."/>
        </authorList>
    </citation>
    <scope>NUCLEOTIDE SEQUENCE [LARGE SCALE GENOMIC DNA]</scope>
    <source>
        <strain evidence="2 3">AJA010-31</strain>
    </source>
</reference>
<dbReference type="InterPro" id="IPR005114">
    <property type="entry name" value="Helicase_assoc"/>
</dbReference>
<comment type="caution">
    <text evidence="2">The sequence shown here is derived from an EMBL/GenBank/DDBJ whole genome shotgun (WGS) entry which is preliminary data.</text>
</comment>
<protein>
    <recommendedName>
        <fullName evidence="1">Helicase-associated domain-containing protein</fullName>
    </recommendedName>
</protein>
<name>A0ABD3MMH8_9STRA</name>
<evidence type="ECO:0000259" key="1">
    <source>
        <dbReference type="Pfam" id="PF03457"/>
    </source>
</evidence>
<dbReference type="AlphaFoldDB" id="A0ABD3MMH8"/>
<feature type="domain" description="Helicase-associated" evidence="1">
    <location>
        <begin position="12"/>
        <end position="67"/>
    </location>
</feature>
<dbReference type="Proteomes" id="UP001530400">
    <property type="component" value="Unassembled WGS sequence"/>
</dbReference>
<organism evidence="2 3">
    <name type="scientific">Cyclotella atomus</name>
    <dbReference type="NCBI Taxonomy" id="382360"/>
    <lineage>
        <taxon>Eukaryota</taxon>
        <taxon>Sar</taxon>
        <taxon>Stramenopiles</taxon>
        <taxon>Ochrophyta</taxon>
        <taxon>Bacillariophyta</taxon>
        <taxon>Coscinodiscophyceae</taxon>
        <taxon>Thalassiosirophycidae</taxon>
        <taxon>Stephanodiscales</taxon>
        <taxon>Stephanodiscaceae</taxon>
        <taxon>Cyclotella</taxon>
    </lineage>
</organism>